<dbReference type="RefSeq" id="WP_413778837.1">
    <property type="nucleotide sequence ID" value="NZ_JAUOZS010000001.1"/>
</dbReference>
<dbReference type="SUPFAM" id="SSF53041">
    <property type="entry name" value="Resolvase-like"/>
    <property type="match status" value="1"/>
</dbReference>
<keyword evidence="5" id="KW-1185">Reference proteome</keyword>
<dbReference type="InterPro" id="IPR038109">
    <property type="entry name" value="DNA_bind_recomb_sf"/>
</dbReference>
<dbReference type="PROSITE" id="PS51737">
    <property type="entry name" value="RECOMBINASE_DNA_BIND"/>
    <property type="match status" value="1"/>
</dbReference>
<evidence type="ECO:0000259" key="2">
    <source>
        <dbReference type="PROSITE" id="PS51736"/>
    </source>
</evidence>
<comment type="caution">
    <text evidence="4">The sequence shown here is derived from an EMBL/GenBank/DDBJ whole genome shotgun (WGS) entry which is preliminary data.</text>
</comment>
<feature type="domain" description="Resolvase/invertase-type recombinase catalytic" evidence="2">
    <location>
        <begin position="18"/>
        <end position="165"/>
    </location>
</feature>
<organism evidence="4 5">
    <name type="scientific">Anaeroselena agilis</name>
    <dbReference type="NCBI Taxonomy" id="3063788"/>
    <lineage>
        <taxon>Bacteria</taxon>
        <taxon>Bacillati</taxon>
        <taxon>Bacillota</taxon>
        <taxon>Negativicutes</taxon>
        <taxon>Acetonemataceae</taxon>
        <taxon>Anaeroselena</taxon>
    </lineage>
</organism>
<sequence length="433" mass="48895">MRVKIIEPLNVIESKRKRVCAYARVSTVSEAQGESLENQTTYYRNLIEANPEYEYIGVFADQGITGTKDERPEFQKMLNLAREGEIDLILTKSISRFARNTTLVLEVVRKLKDLGVEVVFEKDNISTFTGDGELMLTVLSSFAQEESKSASENLKWRYRRKFEQGELAVNAARFLGYDKNKHGDLVINRSQAESVKRIFTDYIGGKGTFIIAKELNAEEMLTVAGGKWHSSTVLNILKNEKYKGDAKLQKTYSKDHLSKKKCVNHGEVDSFYIENNHPPIVSKEIWDEAQRQIALRAKAKGNVGETKNKYQNRYPLTGMLLCSKCGAPLRRRIWNSKYSCKKVVWQCSTYIKNGKNACHGTVIDDAVIARMNIQSETVVEEVVEDGKKYYRYTSKGKSDKPSGKSGAAEKTCSRVLPGIDRAGRAVIKLRSPG</sequence>
<dbReference type="SMART" id="SM00857">
    <property type="entry name" value="Resolvase"/>
    <property type="match status" value="1"/>
</dbReference>
<dbReference type="Pfam" id="PF13408">
    <property type="entry name" value="Zn_ribbon_recom"/>
    <property type="match status" value="1"/>
</dbReference>
<dbReference type="InterPro" id="IPR025827">
    <property type="entry name" value="Zn_ribbon_recom_dom"/>
</dbReference>
<feature type="domain" description="Recombinase" evidence="3">
    <location>
        <begin position="174"/>
        <end position="299"/>
    </location>
</feature>
<reference evidence="4 5" key="1">
    <citation type="submission" date="2023-07" db="EMBL/GenBank/DDBJ databases">
        <title>The novel representative of Negativicutes class, Anaeroselena agilis gen. nov. sp. nov.</title>
        <authorList>
            <person name="Prokofeva M.I."/>
            <person name="Elcheninov A.G."/>
            <person name="Klyukina A."/>
            <person name="Kublanov I.V."/>
            <person name="Frolov E.N."/>
            <person name="Podosokorskaya O.A."/>
        </authorList>
    </citation>
    <scope>NUCLEOTIDE SEQUENCE [LARGE SCALE GENOMIC DNA]</scope>
    <source>
        <strain evidence="4 5">4137-cl</strain>
    </source>
</reference>
<dbReference type="PANTHER" id="PTHR30461">
    <property type="entry name" value="DNA-INVERTASE FROM LAMBDOID PROPHAGE"/>
    <property type="match status" value="1"/>
</dbReference>
<dbReference type="CDD" id="cd00338">
    <property type="entry name" value="Ser_Recombinase"/>
    <property type="match status" value="1"/>
</dbReference>
<protein>
    <submittedName>
        <fullName evidence="4">Recombinase family protein</fullName>
    </submittedName>
</protein>
<dbReference type="InterPro" id="IPR050639">
    <property type="entry name" value="SSR_resolvase"/>
</dbReference>
<dbReference type="InterPro" id="IPR011109">
    <property type="entry name" value="DNA_bind_recombinase_dom"/>
</dbReference>
<evidence type="ECO:0000256" key="1">
    <source>
        <dbReference type="SAM" id="MobiDB-lite"/>
    </source>
</evidence>
<feature type="region of interest" description="Disordered" evidence="1">
    <location>
        <begin position="393"/>
        <end position="412"/>
    </location>
</feature>
<evidence type="ECO:0000259" key="3">
    <source>
        <dbReference type="PROSITE" id="PS51737"/>
    </source>
</evidence>
<accession>A0ABU3NTY8</accession>
<name>A0ABU3NTY8_9FIRM</name>
<dbReference type="PROSITE" id="PS51736">
    <property type="entry name" value="RECOMBINASES_3"/>
    <property type="match status" value="1"/>
</dbReference>
<dbReference type="Gene3D" id="3.90.1750.20">
    <property type="entry name" value="Putative Large Serine Recombinase, Chain B, Domain 2"/>
    <property type="match status" value="1"/>
</dbReference>
<dbReference type="InterPro" id="IPR036162">
    <property type="entry name" value="Resolvase-like_N_sf"/>
</dbReference>
<dbReference type="InterPro" id="IPR006119">
    <property type="entry name" value="Resolv_N"/>
</dbReference>
<dbReference type="Proteomes" id="UP001254848">
    <property type="component" value="Unassembled WGS sequence"/>
</dbReference>
<dbReference type="PANTHER" id="PTHR30461:SF23">
    <property type="entry name" value="DNA RECOMBINASE-RELATED"/>
    <property type="match status" value="1"/>
</dbReference>
<dbReference type="Pfam" id="PF07508">
    <property type="entry name" value="Recombinase"/>
    <property type="match status" value="1"/>
</dbReference>
<evidence type="ECO:0000313" key="4">
    <source>
        <dbReference type="EMBL" id="MDT8900286.1"/>
    </source>
</evidence>
<proteinExistence type="predicted"/>
<evidence type="ECO:0000313" key="5">
    <source>
        <dbReference type="Proteomes" id="UP001254848"/>
    </source>
</evidence>
<dbReference type="EMBL" id="JAUOZS010000001">
    <property type="protein sequence ID" value="MDT8900286.1"/>
    <property type="molecule type" value="Genomic_DNA"/>
</dbReference>
<gene>
    <name evidence="4" type="ORF">Q4T40_03410</name>
</gene>
<dbReference type="Gene3D" id="3.40.50.1390">
    <property type="entry name" value="Resolvase, N-terminal catalytic domain"/>
    <property type="match status" value="1"/>
</dbReference>
<dbReference type="Pfam" id="PF00239">
    <property type="entry name" value="Resolvase"/>
    <property type="match status" value="1"/>
</dbReference>